<dbReference type="InterPro" id="IPR005263">
    <property type="entry name" value="DapA"/>
</dbReference>
<comment type="subcellular location">
    <subcellularLocation>
        <location evidence="12">Cytoplasm</location>
    </subcellularLocation>
</comment>
<comment type="catalytic activity">
    <reaction evidence="11 12">
        <text>L-aspartate 4-semialdehyde + pyruvate = (2S,4S)-4-hydroxy-2,3,4,5-tetrahydrodipicolinate + H2O + H(+)</text>
        <dbReference type="Rhea" id="RHEA:34171"/>
        <dbReference type="ChEBI" id="CHEBI:15361"/>
        <dbReference type="ChEBI" id="CHEBI:15377"/>
        <dbReference type="ChEBI" id="CHEBI:15378"/>
        <dbReference type="ChEBI" id="CHEBI:67139"/>
        <dbReference type="ChEBI" id="CHEBI:537519"/>
        <dbReference type="EC" id="4.3.3.7"/>
    </reaction>
</comment>
<evidence type="ECO:0000256" key="10">
    <source>
        <dbReference type="ARBA" id="ARBA00023270"/>
    </source>
</evidence>
<proteinExistence type="inferred from homology"/>
<name>A0A846MTH0_9BACT</name>
<keyword evidence="9 12" id="KW-0456">Lyase</keyword>
<evidence type="ECO:0000256" key="5">
    <source>
        <dbReference type="ARBA" id="ARBA00022490"/>
    </source>
</evidence>
<accession>A0A846MTH0</accession>
<dbReference type="AlphaFoldDB" id="A0A846MTH0"/>
<comment type="pathway">
    <text evidence="2 12">Amino-acid biosynthesis; L-lysine biosynthesis via DAP pathway; (S)-tetrahydrodipicolinate from L-aspartate: step 3/4.</text>
</comment>
<keyword evidence="5 12" id="KW-0963">Cytoplasm</keyword>
<sequence>MKALQGVGVALVTPMHADGSIAWAAYERLLDYTHQIGVDYWVVQGTTGESPTITAEEKKQLLALAKEHPAQKPIVFGIGGNNTQAVVRQLKEIDLSGVSAILSVCPYYNKPSQEGLYRHFIEVAEHSPVPVILYNVPGRTGCNLQAATTLRLAQHPNIVAIKEASGDLMQIMQIAAERPEGFLLLSGDDLLTPAMVAIGAEGVISVMANAFASFNDMVHASLAGEKEKVKQLLKQLIGINELLYKEGNPVGIKCVLKHMGICEEHVRLPLAPASAALSKAIEDALKKLSLLPQ</sequence>
<evidence type="ECO:0000313" key="16">
    <source>
        <dbReference type="EMBL" id="NIK74600.1"/>
    </source>
</evidence>
<dbReference type="InterPro" id="IPR013785">
    <property type="entry name" value="Aldolase_TIM"/>
</dbReference>
<dbReference type="Proteomes" id="UP000537126">
    <property type="component" value="Unassembled WGS sequence"/>
</dbReference>
<keyword evidence="17" id="KW-1185">Reference proteome</keyword>
<dbReference type="InterPro" id="IPR020625">
    <property type="entry name" value="Schiff_base-form_aldolases_AS"/>
</dbReference>
<gene>
    <name evidence="12" type="primary">dapA</name>
    <name evidence="16" type="ORF">FHS56_002125</name>
</gene>
<feature type="binding site" evidence="12 15">
    <location>
        <position position="204"/>
    </location>
    <ligand>
        <name>pyruvate</name>
        <dbReference type="ChEBI" id="CHEBI:15361"/>
    </ligand>
</feature>
<dbReference type="CDD" id="cd00950">
    <property type="entry name" value="DHDPS"/>
    <property type="match status" value="1"/>
</dbReference>
<dbReference type="PIRSF" id="PIRSF001365">
    <property type="entry name" value="DHDPS"/>
    <property type="match status" value="1"/>
</dbReference>
<feature type="binding site" evidence="12 15">
    <location>
        <position position="47"/>
    </location>
    <ligand>
        <name>pyruvate</name>
        <dbReference type="ChEBI" id="CHEBI:15361"/>
    </ligand>
</feature>
<dbReference type="NCBIfam" id="TIGR00674">
    <property type="entry name" value="dapA"/>
    <property type="match status" value="1"/>
</dbReference>
<evidence type="ECO:0000256" key="4">
    <source>
        <dbReference type="ARBA" id="ARBA00012086"/>
    </source>
</evidence>
<feature type="site" description="Part of a proton relay during catalysis" evidence="12">
    <location>
        <position position="46"/>
    </location>
</feature>
<evidence type="ECO:0000256" key="12">
    <source>
        <dbReference type="HAMAP-Rule" id="MF_00418"/>
    </source>
</evidence>
<evidence type="ECO:0000256" key="11">
    <source>
        <dbReference type="ARBA" id="ARBA00047836"/>
    </source>
</evidence>
<evidence type="ECO:0000256" key="15">
    <source>
        <dbReference type="PIRSR" id="PIRSR001365-2"/>
    </source>
</evidence>
<comment type="subunit">
    <text evidence="12">Homotetramer; dimer of dimers.</text>
</comment>
<dbReference type="HAMAP" id="MF_00418">
    <property type="entry name" value="DapA"/>
    <property type="match status" value="1"/>
</dbReference>
<dbReference type="GO" id="GO:0005829">
    <property type="term" value="C:cytosol"/>
    <property type="evidence" value="ECO:0007669"/>
    <property type="project" value="TreeGrafter"/>
</dbReference>
<feature type="site" description="Part of a proton relay during catalysis" evidence="12">
    <location>
        <position position="108"/>
    </location>
</feature>
<evidence type="ECO:0000256" key="3">
    <source>
        <dbReference type="ARBA" id="ARBA00007592"/>
    </source>
</evidence>
<evidence type="ECO:0000313" key="17">
    <source>
        <dbReference type="Proteomes" id="UP000537126"/>
    </source>
</evidence>
<keyword evidence="7 12" id="KW-0220">Diaminopimelate biosynthesis</keyword>
<dbReference type="UniPathway" id="UPA00034">
    <property type="reaction ID" value="UER00017"/>
</dbReference>
<dbReference type="EC" id="4.3.3.7" evidence="4 12"/>
<dbReference type="Gene3D" id="3.20.20.70">
    <property type="entry name" value="Aldolase class I"/>
    <property type="match status" value="1"/>
</dbReference>
<feature type="active site" description="Proton donor/acceptor" evidence="12 14">
    <location>
        <position position="134"/>
    </location>
</feature>
<evidence type="ECO:0000256" key="13">
    <source>
        <dbReference type="PIRNR" id="PIRNR001365"/>
    </source>
</evidence>
<reference evidence="16 17" key="1">
    <citation type="submission" date="2020-03" db="EMBL/GenBank/DDBJ databases">
        <title>Genomic Encyclopedia of Type Strains, Phase IV (KMG-IV): sequencing the most valuable type-strain genomes for metagenomic binning, comparative biology and taxonomic classification.</title>
        <authorList>
            <person name="Goeker M."/>
        </authorList>
    </citation>
    <scope>NUCLEOTIDE SEQUENCE [LARGE SCALE GENOMIC DNA]</scope>
    <source>
        <strain evidence="16 17">DSM 5718</strain>
    </source>
</reference>
<keyword evidence="10 12" id="KW-0704">Schiff base</keyword>
<comment type="similarity">
    <text evidence="3 12 13">Belongs to the DapA family.</text>
</comment>
<evidence type="ECO:0000256" key="2">
    <source>
        <dbReference type="ARBA" id="ARBA00005120"/>
    </source>
</evidence>
<protein>
    <recommendedName>
        <fullName evidence="4 12">4-hydroxy-tetrahydrodipicolinate synthase</fullName>
        <shortName evidence="12">HTPA synthase</shortName>
        <ecNumber evidence="4 12">4.3.3.7</ecNumber>
    </recommendedName>
</protein>
<keyword evidence="8 12" id="KW-0457">Lysine biosynthesis</keyword>
<dbReference type="PANTHER" id="PTHR12128:SF66">
    <property type="entry name" value="4-HYDROXY-2-OXOGLUTARATE ALDOLASE, MITOCHONDRIAL"/>
    <property type="match status" value="1"/>
</dbReference>
<dbReference type="GO" id="GO:0009089">
    <property type="term" value="P:lysine biosynthetic process via diaminopimelate"/>
    <property type="evidence" value="ECO:0007669"/>
    <property type="project" value="UniProtKB-UniRule"/>
</dbReference>
<dbReference type="GO" id="GO:0019877">
    <property type="term" value="P:diaminopimelate biosynthetic process"/>
    <property type="evidence" value="ECO:0007669"/>
    <property type="project" value="UniProtKB-UniRule"/>
</dbReference>
<evidence type="ECO:0000256" key="14">
    <source>
        <dbReference type="PIRSR" id="PIRSR001365-1"/>
    </source>
</evidence>
<dbReference type="SUPFAM" id="SSF51569">
    <property type="entry name" value="Aldolase"/>
    <property type="match status" value="1"/>
</dbReference>
<dbReference type="SMART" id="SM01130">
    <property type="entry name" value="DHDPS"/>
    <property type="match status" value="1"/>
</dbReference>
<comment type="function">
    <text evidence="1 12">Catalyzes the condensation of (S)-aspartate-beta-semialdehyde [(S)-ASA] and pyruvate to 4-hydroxy-tetrahydrodipicolinate (HTPA).</text>
</comment>
<dbReference type="PANTHER" id="PTHR12128">
    <property type="entry name" value="DIHYDRODIPICOLINATE SYNTHASE"/>
    <property type="match status" value="1"/>
</dbReference>
<dbReference type="EMBL" id="JAASRN010000003">
    <property type="protein sequence ID" value="NIK74600.1"/>
    <property type="molecule type" value="Genomic_DNA"/>
</dbReference>
<evidence type="ECO:0000256" key="9">
    <source>
        <dbReference type="ARBA" id="ARBA00023239"/>
    </source>
</evidence>
<keyword evidence="6 12" id="KW-0028">Amino-acid biosynthesis</keyword>
<dbReference type="Pfam" id="PF00701">
    <property type="entry name" value="DHDPS"/>
    <property type="match status" value="1"/>
</dbReference>
<evidence type="ECO:0000256" key="7">
    <source>
        <dbReference type="ARBA" id="ARBA00022915"/>
    </source>
</evidence>
<dbReference type="PROSITE" id="PS00666">
    <property type="entry name" value="DHDPS_2"/>
    <property type="match status" value="1"/>
</dbReference>
<feature type="active site" description="Schiff-base intermediate with substrate" evidence="12 14">
    <location>
        <position position="162"/>
    </location>
</feature>
<comment type="caution">
    <text evidence="16">The sequence shown here is derived from an EMBL/GenBank/DDBJ whole genome shotgun (WGS) entry which is preliminary data.</text>
</comment>
<dbReference type="GO" id="GO:0008840">
    <property type="term" value="F:4-hydroxy-tetrahydrodipicolinate synthase activity"/>
    <property type="evidence" value="ECO:0007669"/>
    <property type="project" value="UniProtKB-UniRule"/>
</dbReference>
<comment type="caution">
    <text evidence="12">Was originally thought to be a dihydrodipicolinate synthase (DHDPS), catalyzing the condensation of (S)-aspartate-beta-semialdehyde [(S)-ASA] and pyruvate to dihydrodipicolinate (DHDP). However, it was shown in E.coli that the product of the enzymatic reaction is not dihydrodipicolinate but in fact (4S)-4-hydroxy-2,3,4,5-tetrahydro-(2S)-dipicolinic acid (HTPA), and that the consecutive dehydration reaction leading to DHDP is not spontaneous but catalyzed by DapB.</text>
</comment>
<dbReference type="RefSeq" id="WP_166920517.1">
    <property type="nucleotide sequence ID" value="NZ_JAASRN010000003.1"/>
</dbReference>
<evidence type="ECO:0000256" key="8">
    <source>
        <dbReference type="ARBA" id="ARBA00023154"/>
    </source>
</evidence>
<dbReference type="InterPro" id="IPR002220">
    <property type="entry name" value="DapA-like"/>
</dbReference>
<evidence type="ECO:0000256" key="1">
    <source>
        <dbReference type="ARBA" id="ARBA00003294"/>
    </source>
</evidence>
<evidence type="ECO:0000256" key="6">
    <source>
        <dbReference type="ARBA" id="ARBA00022605"/>
    </source>
</evidence>
<dbReference type="PRINTS" id="PR00146">
    <property type="entry name" value="DHPICSNTHASE"/>
</dbReference>
<organism evidence="16 17">
    <name type="scientific">Thermonema lapsum</name>
    <dbReference type="NCBI Taxonomy" id="28195"/>
    <lineage>
        <taxon>Bacteria</taxon>
        <taxon>Pseudomonadati</taxon>
        <taxon>Bacteroidota</taxon>
        <taxon>Cytophagia</taxon>
        <taxon>Cytophagales</taxon>
        <taxon>Thermonemataceae</taxon>
        <taxon>Thermonema</taxon>
    </lineage>
</organism>